<feature type="non-terminal residue" evidence="1">
    <location>
        <position position="50"/>
    </location>
</feature>
<keyword evidence="2" id="KW-1185">Reference proteome</keyword>
<sequence>LRDCLMALVDDQQKLSSQTAKSTLSALRLSQRLVILERYLISLTHSMMEE</sequence>
<dbReference type="AlphaFoldDB" id="A0ABD0QYH1"/>
<name>A0ABD0QYH1_CIRMR</name>
<dbReference type="EMBL" id="JAMKFB020000006">
    <property type="protein sequence ID" value="KAL0191291.1"/>
    <property type="molecule type" value="Genomic_DNA"/>
</dbReference>
<comment type="caution">
    <text evidence="1">The sequence shown here is derived from an EMBL/GenBank/DDBJ whole genome shotgun (WGS) entry which is preliminary data.</text>
</comment>
<evidence type="ECO:0000313" key="2">
    <source>
        <dbReference type="Proteomes" id="UP001529510"/>
    </source>
</evidence>
<proteinExistence type="predicted"/>
<dbReference type="Proteomes" id="UP001529510">
    <property type="component" value="Unassembled WGS sequence"/>
</dbReference>
<protein>
    <submittedName>
        <fullName evidence="1">Uncharacterized protein</fullName>
    </submittedName>
</protein>
<reference evidence="1 2" key="1">
    <citation type="submission" date="2024-05" db="EMBL/GenBank/DDBJ databases">
        <title>Genome sequencing and assembly of Indian major carp, Cirrhinus mrigala (Hamilton, 1822).</title>
        <authorList>
            <person name="Mohindra V."/>
            <person name="Chowdhury L.M."/>
            <person name="Lal K."/>
            <person name="Jena J.K."/>
        </authorList>
    </citation>
    <scope>NUCLEOTIDE SEQUENCE [LARGE SCALE GENOMIC DNA]</scope>
    <source>
        <strain evidence="1">CM1030</strain>
        <tissue evidence="1">Blood</tissue>
    </source>
</reference>
<accession>A0ABD0QYH1</accession>
<evidence type="ECO:0000313" key="1">
    <source>
        <dbReference type="EMBL" id="KAL0191291.1"/>
    </source>
</evidence>
<gene>
    <name evidence="1" type="ORF">M9458_013989</name>
</gene>
<organism evidence="1 2">
    <name type="scientific">Cirrhinus mrigala</name>
    <name type="common">Mrigala</name>
    <dbReference type="NCBI Taxonomy" id="683832"/>
    <lineage>
        <taxon>Eukaryota</taxon>
        <taxon>Metazoa</taxon>
        <taxon>Chordata</taxon>
        <taxon>Craniata</taxon>
        <taxon>Vertebrata</taxon>
        <taxon>Euteleostomi</taxon>
        <taxon>Actinopterygii</taxon>
        <taxon>Neopterygii</taxon>
        <taxon>Teleostei</taxon>
        <taxon>Ostariophysi</taxon>
        <taxon>Cypriniformes</taxon>
        <taxon>Cyprinidae</taxon>
        <taxon>Labeoninae</taxon>
        <taxon>Labeonini</taxon>
        <taxon>Cirrhinus</taxon>
    </lineage>
</organism>
<feature type="non-terminal residue" evidence="1">
    <location>
        <position position="1"/>
    </location>
</feature>